<evidence type="ECO:0000256" key="4">
    <source>
        <dbReference type="ARBA" id="ARBA00022692"/>
    </source>
</evidence>
<dbReference type="InterPro" id="IPR017472">
    <property type="entry name" value="Undecaprenyl-P_galact_Ptfrase"/>
</dbReference>
<evidence type="ECO:0000256" key="7">
    <source>
        <dbReference type="SAM" id="Coils"/>
    </source>
</evidence>
<sequence>MRTAKKLLTIFLLILSDALIFFLAYVLAYFLRSSILPLLIPALGPLLPFKVLIDRYYLLFAYLIVFAYEGLYTHRFTTWEEIKHLWRGSLIATGLVVIGIYITRSYSVSRTVVVLAFFLSLILLPIARIFLKRWLFRIKLWSKKVLIIGSDKGTETLKKEICQNPNLGYELLVESTLCPQRDPTKARASEADGRRIEAIIVSAQAMPKDKIAEVFRQAEGKIEEFMIVPDIAEIQNVGVEVVQLESSLLMKFRYNLLQPYNLFFKRALELTGAIIATIIFAPFFLLCALVIKLTSPGPVLFKQPRIGKGQKLFILLKFRSMYQDAEERLNSLLNEQKVSREEWNRFRKIKGKDPRVTPFGRFLRRFSLDELPQLFNVLKGEMNLVGPRPYLPDELENIGHFINIITKVEPGMTGLWQVSGRSELSFQERLLLDEYYVKNWSLWMDFVIMLRTFGVVLRGKGAY</sequence>
<keyword evidence="6 8" id="KW-0472">Membrane</keyword>
<feature type="transmembrane region" description="Helical" evidence="8">
    <location>
        <begin position="56"/>
        <end position="73"/>
    </location>
</feature>
<comment type="subcellular location">
    <subcellularLocation>
        <location evidence="1">Membrane</location>
        <topology evidence="1">Multi-pass membrane protein</topology>
    </subcellularLocation>
</comment>
<dbReference type="GO" id="GO:0016780">
    <property type="term" value="F:phosphotransferase activity, for other substituted phosphate groups"/>
    <property type="evidence" value="ECO:0007669"/>
    <property type="project" value="TreeGrafter"/>
</dbReference>
<dbReference type="GO" id="GO:0005886">
    <property type="term" value="C:plasma membrane"/>
    <property type="evidence" value="ECO:0007669"/>
    <property type="project" value="InterPro"/>
</dbReference>
<keyword evidence="3 10" id="KW-0808">Transferase</keyword>
<keyword evidence="4 8" id="KW-0812">Transmembrane</keyword>
<reference evidence="10" key="1">
    <citation type="journal article" date="2020" name="mSystems">
        <title>Genome- and Community-Level Interaction Insights into Carbon Utilization and Element Cycling Functions of Hydrothermarchaeota in Hydrothermal Sediment.</title>
        <authorList>
            <person name="Zhou Z."/>
            <person name="Liu Y."/>
            <person name="Xu W."/>
            <person name="Pan J."/>
            <person name="Luo Z.H."/>
            <person name="Li M."/>
        </authorList>
    </citation>
    <scope>NUCLEOTIDE SEQUENCE [LARGE SCALE GENOMIC DNA]</scope>
    <source>
        <strain evidence="10">SpSt-876</strain>
    </source>
</reference>
<feature type="domain" description="Bacterial sugar transferase" evidence="9">
    <location>
        <begin position="265"/>
        <end position="457"/>
    </location>
</feature>
<dbReference type="EMBL" id="DTLI01000139">
    <property type="protein sequence ID" value="HHS52334.1"/>
    <property type="molecule type" value="Genomic_DNA"/>
</dbReference>
<feature type="transmembrane region" description="Helical" evidence="8">
    <location>
        <begin position="108"/>
        <end position="131"/>
    </location>
</feature>
<dbReference type="PANTHER" id="PTHR30576:SF0">
    <property type="entry name" value="UNDECAPRENYL-PHOSPHATE N-ACETYLGALACTOSAMINYL 1-PHOSPHATE TRANSFERASE-RELATED"/>
    <property type="match status" value="1"/>
</dbReference>
<dbReference type="GO" id="GO:0000271">
    <property type="term" value="P:polysaccharide biosynthetic process"/>
    <property type="evidence" value="ECO:0007669"/>
    <property type="project" value="InterPro"/>
</dbReference>
<keyword evidence="7" id="KW-0175">Coiled coil</keyword>
<dbReference type="Pfam" id="PF02397">
    <property type="entry name" value="Bac_transf"/>
    <property type="match status" value="1"/>
</dbReference>
<dbReference type="AlphaFoldDB" id="A0A7C6EAN4"/>
<feature type="transmembrane region" description="Helical" evidence="8">
    <location>
        <begin position="270"/>
        <end position="291"/>
    </location>
</feature>
<evidence type="ECO:0000256" key="8">
    <source>
        <dbReference type="SAM" id="Phobius"/>
    </source>
</evidence>
<organism evidence="10">
    <name type="scientific">candidate division WOR-3 bacterium</name>
    <dbReference type="NCBI Taxonomy" id="2052148"/>
    <lineage>
        <taxon>Bacteria</taxon>
        <taxon>Bacteria division WOR-3</taxon>
    </lineage>
</organism>
<dbReference type="PANTHER" id="PTHR30576">
    <property type="entry name" value="COLANIC BIOSYNTHESIS UDP-GLUCOSE LIPID CARRIER TRANSFERASE"/>
    <property type="match status" value="1"/>
</dbReference>
<dbReference type="NCBIfam" id="TIGR03025">
    <property type="entry name" value="EPS_sugtrans"/>
    <property type="match status" value="1"/>
</dbReference>
<evidence type="ECO:0000256" key="1">
    <source>
        <dbReference type="ARBA" id="ARBA00004141"/>
    </source>
</evidence>
<dbReference type="NCBIfam" id="TIGR03022">
    <property type="entry name" value="WbaP_sugtrans"/>
    <property type="match status" value="1"/>
</dbReference>
<proteinExistence type="inferred from homology"/>
<evidence type="ECO:0000256" key="2">
    <source>
        <dbReference type="ARBA" id="ARBA00006464"/>
    </source>
</evidence>
<accession>A0A7C6EAN4</accession>
<dbReference type="InterPro" id="IPR003362">
    <property type="entry name" value="Bact_transf"/>
</dbReference>
<feature type="transmembrane region" description="Helical" evidence="8">
    <location>
        <begin position="7"/>
        <end position="31"/>
    </location>
</feature>
<feature type="transmembrane region" description="Helical" evidence="8">
    <location>
        <begin position="85"/>
        <end position="102"/>
    </location>
</feature>
<evidence type="ECO:0000313" key="10">
    <source>
        <dbReference type="EMBL" id="HHS52334.1"/>
    </source>
</evidence>
<dbReference type="InterPro" id="IPR017475">
    <property type="entry name" value="EPS_sugar_tfrase"/>
</dbReference>
<keyword evidence="5 8" id="KW-1133">Transmembrane helix</keyword>
<evidence type="ECO:0000259" key="9">
    <source>
        <dbReference type="Pfam" id="PF02397"/>
    </source>
</evidence>
<comment type="similarity">
    <text evidence="2">Belongs to the bacterial sugar transferase family.</text>
</comment>
<evidence type="ECO:0000256" key="5">
    <source>
        <dbReference type="ARBA" id="ARBA00022989"/>
    </source>
</evidence>
<name>A0A7C6EAN4_UNCW3</name>
<feature type="coiled-coil region" evidence="7">
    <location>
        <begin position="315"/>
        <end position="342"/>
    </location>
</feature>
<evidence type="ECO:0000256" key="3">
    <source>
        <dbReference type="ARBA" id="ARBA00022679"/>
    </source>
</evidence>
<evidence type="ECO:0000256" key="6">
    <source>
        <dbReference type="ARBA" id="ARBA00023136"/>
    </source>
</evidence>
<gene>
    <name evidence="10" type="ORF">ENW73_05650</name>
</gene>
<comment type="caution">
    <text evidence="10">The sequence shown here is derived from an EMBL/GenBank/DDBJ whole genome shotgun (WGS) entry which is preliminary data.</text>
</comment>
<protein>
    <submittedName>
        <fullName evidence="10">Sugar transferase</fullName>
    </submittedName>
</protein>